<accession>A0A821HZJ0</accession>
<keyword evidence="3" id="KW-1185">Reference proteome</keyword>
<sequence length="21" mass="2442">MDTSETMNMESSRPINISIER</sequence>
<organism evidence="2 3">
    <name type="scientific">Rotaria magnacalcarata</name>
    <dbReference type="NCBI Taxonomy" id="392030"/>
    <lineage>
        <taxon>Eukaryota</taxon>
        <taxon>Metazoa</taxon>
        <taxon>Spiralia</taxon>
        <taxon>Gnathifera</taxon>
        <taxon>Rotifera</taxon>
        <taxon>Eurotatoria</taxon>
        <taxon>Bdelloidea</taxon>
        <taxon>Philodinida</taxon>
        <taxon>Philodinidae</taxon>
        <taxon>Rotaria</taxon>
    </lineage>
</organism>
<comment type="caution">
    <text evidence="2">The sequence shown here is derived from an EMBL/GenBank/DDBJ whole genome shotgun (WGS) entry which is preliminary data.</text>
</comment>
<dbReference type="Proteomes" id="UP000663866">
    <property type="component" value="Unassembled WGS sequence"/>
</dbReference>
<protein>
    <submittedName>
        <fullName evidence="2">Uncharacterized protein</fullName>
    </submittedName>
</protein>
<evidence type="ECO:0000313" key="2">
    <source>
        <dbReference type="EMBL" id="CAF4691192.1"/>
    </source>
</evidence>
<feature type="compositionally biased region" description="Polar residues" evidence="1">
    <location>
        <begin position="1"/>
        <end position="15"/>
    </location>
</feature>
<evidence type="ECO:0000313" key="3">
    <source>
        <dbReference type="Proteomes" id="UP000663866"/>
    </source>
</evidence>
<name>A0A821HZJ0_9BILA</name>
<proteinExistence type="predicted"/>
<feature type="non-terminal residue" evidence="2">
    <location>
        <position position="1"/>
    </location>
</feature>
<dbReference type="EMBL" id="CAJOBG010098040">
    <property type="protein sequence ID" value="CAF4691192.1"/>
    <property type="molecule type" value="Genomic_DNA"/>
</dbReference>
<dbReference type="AlphaFoldDB" id="A0A821HZJ0"/>
<gene>
    <name evidence="2" type="ORF">OVN521_LOCUS48068</name>
</gene>
<reference evidence="2" key="1">
    <citation type="submission" date="2021-02" db="EMBL/GenBank/DDBJ databases">
        <authorList>
            <person name="Nowell W R."/>
        </authorList>
    </citation>
    <scope>NUCLEOTIDE SEQUENCE</scope>
</reference>
<evidence type="ECO:0000256" key="1">
    <source>
        <dbReference type="SAM" id="MobiDB-lite"/>
    </source>
</evidence>
<feature type="region of interest" description="Disordered" evidence="1">
    <location>
        <begin position="1"/>
        <end position="21"/>
    </location>
</feature>